<name>A0A139WGN4_TRICA</name>
<proteinExistence type="predicted"/>
<accession>A0A139WGN4</accession>
<protein>
    <submittedName>
        <fullName evidence="1">Uncharacterized protein</fullName>
    </submittedName>
</protein>
<dbReference type="InParanoid" id="A0A139WGN4"/>
<evidence type="ECO:0000313" key="2">
    <source>
        <dbReference type="Proteomes" id="UP000007266"/>
    </source>
</evidence>
<organism evidence="1 2">
    <name type="scientific">Tribolium castaneum</name>
    <name type="common">Red flour beetle</name>
    <dbReference type="NCBI Taxonomy" id="7070"/>
    <lineage>
        <taxon>Eukaryota</taxon>
        <taxon>Metazoa</taxon>
        <taxon>Ecdysozoa</taxon>
        <taxon>Arthropoda</taxon>
        <taxon>Hexapoda</taxon>
        <taxon>Insecta</taxon>
        <taxon>Pterygota</taxon>
        <taxon>Neoptera</taxon>
        <taxon>Endopterygota</taxon>
        <taxon>Coleoptera</taxon>
        <taxon>Polyphaga</taxon>
        <taxon>Cucujiformia</taxon>
        <taxon>Tenebrionidae</taxon>
        <taxon>Tenebrionidae incertae sedis</taxon>
        <taxon>Tribolium</taxon>
    </lineage>
</organism>
<evidence type="ECO:0000313" key="1">
    <source>
        <dbReference type="EMBL" id="KYB27150.1"/>
    </source>
</evidence>
<dbReference type="AlphaFoldDB" id="A0A139WGN4"/>
<dbReference type="Proteomes" id="UP000007266">
    <property type="component" value="Linkage group 5"/>
</dbReference>
<dbReference type="EMBL" id="KQ971343">
    <property type="protein sequence ID" value="KYB27150.1"/>
    <property type="molecule type" value="Genomic_DNA"/>
</dbReference>
<sequence>MDMVETVLGPSDSKDLGLVVKVAQNFAIVLAFSLQRILFSESKPYDAI</sequence>
<keyword evidence="2" id="KW-1185">Reference proteome</keyword>
<reference evidence="1 2" key="1">
    <citation type="journal article" date="2008" name="Nature">
        <title>The genome of the model beetle and pest Tribolium castaneum.</title>
        <authorList>
            <consortium name="Tribolium Genome Sequencing Consortium"/>
            <person name="Richards S."/>
            <person name="Gibbs R.A."/>
            <person name="Weinstock G.M."/>
            <person name="Brown S.J."/>
            <person name="Denell R."/>
            <person name="Beeman R.W."/>
            <person name="Gibbs R."/>
            <person name="Beeman R.W."/>
            <person name="Brown S.J."/>
            <person name="Bucher G."/>
            <person name="Friedrich M."/>
            <person name="Grimmelikhuijzen C.J."/>
            <person name="Klingler M."/>
            <person name="Lorenzen M."/>
            <person name="Richards S."/>
            <person name="Roth S."/>
            <person name="Schroder R."/>
            <person name="Tautz D."/>
            <person name="Zdobnov E.M."/>
            <person name="Muzny D."/>
            <person name="Gibbs R.A."/>
            <person name="Weinstock G.M."/>
            <person name="Attaway T."/>
            <person name="Bell S."/>
            <person name="Buhay C.J."/>
            <person name="Chandrabose M.N."/>
            <person name="Chavez D."/>
            <person name="Clerk-Blankenburg K.P."/>
            <person name="Cree A."/>
            <person name="Dao M."/>
            <person name="Davis C."/>
            <person name="Chacko J."/>
            <person name="Dinh H."/>
            <person name="Dugan-Rocha S."/>
            <person name="Fowler G."/>
            <person name="Garner T.T."/>
            <person name="Garnes J."/>
            <person name="Gnirke A."/>
            <person name="Hawes A."/>
            <person name="Hernandez J."/>
            <person name="Hines S."/>
            <person name="Holder M."/>
            <person name="Hume J."/>
            <person name="Jhangiani S.N."/>
            <person name="Joshi V."/>
            <person name="Khan Z.M."/>
            <person name="Jackson L."/>
            <person name="Kovar C."/>
            <person name="Kowis A."/>
            <person name="Lee S."/>
            <person name="Lewis L.R."/>
            <person name="Margolis J."/>
            <person name="Morgan M."/>
            <person name="Nazareth L.V."/>
            <person name="Nguyen N."/>
            <person name="Okwuonu G."/>
            <person name="Parker D."/>
            <person name="Richards S."/>
            <person name="Ruiz S.J."/>
            <person name="Santibanez J."/>
            <person name="Savard J."/>
            <person name="Scherer S.E."/>
            <person name="Schneider B."/>
            <person name="Sodergren E."/>
            <person name="Tautz D."/>
            <person name="Vattahil S."/>
            <person name="Villasana D."/>
            <person name="White C.S."/>
            <person name="Wright R."/>
            <person name="Park Y."/>
            <person name="Beeman R.W."/>
            <person name="Lord J."/>
            <person name="Oppert B."/>
            <person name="Lorenzen M."/>
            <person name="Brown S."/>
            <person name="Wang L."/>
            <person name="Savard J."/>
            <person name="Tautz D."/>
            <person name="Richards S."/>
            <person name="Weinstock G."/>
            <person name="Gibbs R.A."/>
            <person name="Liu Y."/>
            <person name="Worley K."/>
            <person name="Weinstock G."/>
            <person name="Elsik C.G."/>
            <person name="Reese J.T."/>
            <person name="Elhaik E."/>
            <person name="Landan G."/>
            <person name="Graur D."/>
            <person name="Arensburger P."/>
            <person name="Atkinson P."/>
            <person name="Beeman R.W."/>
            <person name="Beidler J."/>
            <person name="Brown S.J."/>
            <person name="Demuth J.P."/>
            <person name="Drury D.W."/>
            <person name="Du Y.Z."/>
            <person name="Fujiwara H."/>
            <person name="Lorenzen M."/>
            <person name="Maselli V."/>
            <person name="Osanai M."/>
            <person name="Park Y."/>
            <person name="Robertson H.M."/>
            <person name="Tu Z."/>
            <person name="Wang J.J."/>
            <person name="Wang S."/>
            <person name="Richards S."/>
            <person name="Song H."/>
            <person name="Zhang L."/>
            <person name="Sodergren E."/>
            <person name="Werner D."/>
            <person name="Stanke M."/>
            <person name="Morgenstern B."/>
            <person name="Solovyev V."/>
            <person name="Kosarev P."/>
            <person name="Brown G."/>
            <person name="Chen H.C."/>
            <person name="Ermolaeva O."/>
            <person name="Hlavina W."/>
            <person name="Kapustin Y."/>
            <person name="Kiryutin B."/>
            <person name="Kitts P."/>
            <person name="Maglott D."/>
            <person name="Pruitt K."/>
            <person name="Sapojnikov V."/>
            <person name="Souvorov A."/>
            <person name="Mackey A.J."/>
            <person name="Waterhouse R.M."/>
            <person name="Wyder S."/>
            <person name="Zdobnov E.M."/>
            <person name="Zdobnov E.M."/>
            <person name="Wyder S."/>
            <person name="Kriventseva E.V."/>
            <person name="Kadowaki T."/>
            <person name="Bork P."/>
            <person name="Aranda M."/>
            <person name="Bao R."/>
            <person name="Beermann A."/>
            <person name="Berns N."/>
            <person name="Bolognesi R."/>
            <person name="Bonneton F."/>
            <person name="Bopp D."/>
            <person name="Brown S.J."/>
            <person name="Bucher G."/>
            <person name="Butts T."/>
            <person name="Chaumot A."/>
            <person name="Denell R.E."/>
            <person name="Ferrier D.E."/>
            <person name="Friedrich M."/>
            <person name="Gordon C.M."/>
            <person name="Jindra M."/>
            <person name="Klingler M."/>
            <person name="Lan Q."/>
            <person name="Lattorff H.M."/>
            <person name="Laudet V."/>
            <person name="von Levetsow C."/>
            <person name="Liu Z."/>
            <person name="Lutz R."/>
            <person name="Lynch J.A."/>
            <person name="da Fonseca R.N."/>
            <person name="Posnien N."/>
            <person name="Reuter R."/>
            <person name="Roth S."/>
            <person name="Savard J."/>
            <person name="Schinko J.B."/>
            <person name="Schmitt C."/>
            <person name="Schoppmeier M."/>
            <person name="Schroder R."/>
            <person name="Shippy T.D."/>
            <person name="Simonnet F."/>
            <person name="Marques-Souza H."/>
            <person name="Tautz D."/>
            <person name="Tomoyasu Y."/>
            <person name="Trauner J."/>
            <person name="Van der Zee M."/>
            <person name="Vervoort M."/>
            <person name="Wittkopp N."/>
            <person name="Wimmer E.A."/>
            <person name="Yang X."/>
            <person name="Jones A.K."/>
            <person name="Sattelle D.B."/>
            <person name="Ebert P.R."/>
            <person name="Nelson D."/>
            <person name="Scott J.G."/>
            <person name="Beeman R.W."/>
            <person name="Muthukrishnan S."/>
            <person name="Kramer K.J."/>
            <person name="Arakane Y."/>
            <person name="Beeman R.W."/>
            <person name="Zhu Q."/>
            <person name="Hogenkamp D."/>
            <person name="Dixit R."/>
            <person name="Oppert B."/>
            <person name="Jiang H."/>
            <person name="Zou Z."/>
            <person name="Marshall J."/>
            <person name="Elpidina E."/>
            <person name="Vinokurov K."/>
            <person name="Oppert C."/>
            <person name="Zou Z."/>
            <person name="Evans J."/>
            <person name="Lu Z."/>
            <person name="Zhao P."/>
            <person name="Sumathipala N."/>
            <person name="Altincicek B."/>
            <person name="Vilcinskas A."/>
            <person name="Williams M."/>
            <person name="Hultmark D."/>
            <person name="Hetru C."/>
            <person name="Jiang H."/>
            <person name="Grimmelikhuijzen C.J."/>
            <person name="Hauser F."/>
            <person name="Cazzamali G."/>
            <person name="Williamson M."/>
            <person name="Park Y."/>
            <person name="Li B."/>
            <person name="Tanaka Y."/>
            <person name="Predel R."/>
            <person name="Neupert S."/>
            <person name="Schachtner J."/>
            <person name="Verleyen P."/>
            <person name="Raible F."/>
            <person name="Bork P."/>
            <person name="Friedrich M."/>
            <person name="Walden K.K."/>
            <person name="Robertson H.M."/>
            <person name="Angeli S."/>
            <person name="Foret S."/>
            <person name="Bucher G."/>
            <person name="Schuetz S."/>
            <person name="Maleszka R."/>
            <person name="Wimmer E.A."/>
            <person name="Beeman R.W."/>
            <person name="Lorenzen M."/>
            <person name="Tomoyasu Y."/>
            <person name="Miller S.C."/>
            <person name="Grossmann D."/>
            <person name="Bucher G."/>
        </authorList>
    </citation>
    <scope>NUCLEOTIDE SEQUENCE [LARGE SCALE GENOMIC DNA]</scope>
    <source>
        <strain evidence="1 2">Georgia GA2</strain>
    </source>
</reference>
<gene>
    <name evidence="1" type="primary">AUGUSTUS-3.0.2_33111</name>
    <name evidence="1" type="ORF">TcasGA2_TC033111</name>
</gene>
<reference evidence="1 2" key="2">
    <citation type="journal article" date="2010" name="Nucleic Acids Res.">
        <title>BeetleBase in 2010: revisions to provide comprehensive genomic information for Tribolium castaneum.</title>
        <authorList>
            <person name="Kim H.S."/>
            <person name="Murphy T."/>
            <person name="Xia J."/>
            <person name="Caragea D."/>
            <person name="Park Y."/>
            <person name="Beeman R.W."/>
            <person name="Lorenzen M.D."/>
            <person name="Butcher S."/>
            <person name="Manak J.R."/>
            <person name="Brown S.J."/>
        </authorList>
    </citation>
    <scope>GENOME REANNOTATION</scope>
    <source>
        <strain evidence="1 2">Georgia GA2</strain>
    </source>
</reference>